<dbReference type="InterPro" id="IPR054722">
    <property type="entry name" value="PolX-like_BBD"/>
</dbReference>
<dbReference type="Proteomes" id="UP000694240">
    <property type="component" value="Chromosome 8"/>
</dbReference>
<dbReference type="GO" id="GO:0008270">
    <property type="term" value="F:zinc ion binding"/>
    <property type="evidence" value="ECO:0007669"/>
    <property type="project" value="UniProtKB-KW"/>
</dbReference>
<evidence type="ECO:0000313" key="9">
    <source>
        <dbReference type="Proteomes" id="UP000694240"/>
    </source>
</evidence>
<dbReference type="GO" id="GO:0003676">
    <property type="term" value="F:nucleic acid binding"/>
    <property type="evidence" value="ECO:0007669"/>
    <property type="project" value="InterPro"/>
</dbReference>
<keyword evidence="1" id="KW-0645">Protease</keyword>
<dbReference type="InterPro" id="IPR057670">
    <property type="entry name" value="SH3_retrovirus"/>
</dbReference>
<gene>
    <name evidence="8" type="ORF">ISN45_Aa03g025200</name>
</gene>
<dbReference type="CDD" id="cd09272">
    <property type="entry name" value="RNase_HI_RT_Ty1"/>
    <property type="match status" value="1"/>
</dbReference>
<dbReference type="PROSITE" id="PS50994">
    <property type="entry name" value="INTEGRASE"/>
    <property type="match status" value="1"/>
</dbReference>
<organism evidence="8 9">
    <name type="scientific">Arabidopsis thaliana x Arabidopsis arenosa</name>
    <dbReference type="NCBI Taxonomy" id="1240361"/>
    <lineage>
        <taxon>Eukaryota</taxon>
        <taxon>Viridiplantae</taxon>
        <taxon>Streptophyta</taxon>
        <taxon>Embryophyta</taxon>
        <taxon>Tracheophyta</taxon>
        <taxon>Spermatophyta</taxon>
        <taxon>Magnoliopsida</taxon>
        <taxon>eudicotyledons</taxon>
        <taxon>Gunneridae</taxon>
        <taxon>Pentapetalae</taxon>
        <taxon>rosids</taxon>
        <taxon>malvids</taxon>
        <taxon>Brassicales</taxon>
        <taxon>Brassicaceae</taxon>
        <taxon>Camelineae</taxon>
        <taxon>Arabidopsis</taxon>
    </lineage>
</organism>
<keyword evidence="4" id="KW-0863">Zinc-finger</keyword>
<sequence length="1500" mass="171527">MSIQEKFVQPAIPKFDGHYDYWSMTMENFLRSKEMWNLVDEGIPAAAIGTTPASEAQRKTVEDAKLKDLKVKNYLFQAIDREILETILDKGTSKAIWESMRRKFQGSTKVKRAQLQALRREFELLVMKEGEKVDTFLGRTLSVVNKMKTNGENMEQSTIVSKILRSLTPKFNYVVCSIEESNDLSLLSVDELHGSLLVHEGRMQGSHEEEHVLKVSQDERPSRGRGRGGFGFRGGRGRGRGRSSSNKALVECFKCHKLGHFQYECPDWEKRANYAELEEEDELLLMAHVELSKANREDVWFLDSGCSNHMTGDKDWFCNLEGDFTRTVKLGNDMRMSVVAKGSIRVQVGDITQVISDVYYVPELRNNLLSMGQLQEKGLAILIQDGTCKVFHPRRGVIMQTDMSGNRMFYVLASRTKKSSMCLQVEETVEKEAHMWHCRFGHLNYDGLRMLANKEMVIGLPTLKPTNEICTICLVGKQQRASMPKKSVWRASSQLQLVHSDICGPITPASHSGKRYILSFIDDYSRKTWIYFLHEKSEAFTVFKNYKASVEKEIGAPIKCLRTDRGGEFNSLEFGEFCKTEGISRQLTAAYTPQQNGVAERKNRTIMNAVRSMLSERRVPKIFWSEAARWSVHVQNRSPTSALENVTPEEAWSGMKPVVTYFRTFGCVAHVHIPDQRRIKLDDKSKECILLGVSDESKAWRLFDPIAKKVMVSKDVVFEEGKSWDWGRSDEEIRGDVLDWGDETEDKEEEQRVVTDNQPQEYDIPSSSNGPQQSQIRHDTSTMAAQPTQIRSTRERRKPGYLADYETGEGEVDEVEEEEVNLNALMMMMIAAESDPITFEEAAKSEIWRGAMASEIESIEKNQTWELTVLPKEVKPIGVKWVYKTKLNENGEVEKYKARLVAKGYAQSYGIDYTEVFAPVARLDTVRTILAIAAHSGWEVFQLDVKSAFLHGKLEEDVYVKQPEGYIQKGEEDKVYKLKKALYGLKQAPRAWYSRIEAYFMKEKFERCQSEHTLFTKSKGGKLIIVSLYVDDLIFTGNDKVLCDEFKNSMMLEFEMSDLGKMKHFLGVEVKQSSEGIFICQRRYAREVLTRFGMDESNSVKNPIVPGMKLHKDETGAKVDETAFKQMVGSLMYLTVTRPDLMYSVCLISRFMTSPRESHWLVAKRILRYIRGTTELGVFYKRGENEMKLMAYTDSDYAGDLDGRRSTAGYVFMMASGAISWASKKQSVVALSTTEAEYIAAALCACQCVWLRRVLEKLGSEEKMGTVIMCDNSSAIQLSKNPVLHGKSKHIEVRFHYLRDLVNEGVVKLSYCPTEVQVADIFTKPLKLEQFEKLRRMLGVIDISDFDERGVSLKGNTYWCARERKPCHFLKVDHIICFDFTSERFGPLLRLPFRATRDSLWTLSCVREEKLAALFCHDDIVEVWITTKIETNKVSWSKFLTFDVGEYYPMINPGRSLFVDKENKVAMIFDKTLTYDKTLIIGEAGYVRYVDLGEPAHQDS</sequence>
<feature type="domain" description="CCHC-type" evidence="6">
    <location>
        <begin position="252"/>
        <end position="267"/>
    </location>
</feature>
<evidence type="ECO:0000259" key="7">
    <source>
        <dbReference type="PROSITE" id="PS50994"/>
    </source>
</evidence>
<feature type="compositionally biased region" description="Acidic residues" evidence="5">
    <location>
        <begin position="739"/>
        <end position="748"/>
    </location>
</feature>
<keyword evidence="2" id="KW-0479">Metal-binding</keyword>
<dbReference type="Pfam" id="PF14223">
    <property type="entry name" value="Retrotran_gag_2"/>
    <property type="match status" value="1"/>
</dbReference>
<dbReference type="InterPro" id="IPR025724">
    <property type="entry name" value="GAG-pre-integrase_dom"/>
</dbReference>
<accession>A0A8T2AWW6</accession>
<comment type="caution">
    <text evidence="8">The sequence shown here is derived from an EMBL/GenBank/DDBJ whole genome shotgun (WGS) entry which is preliminary data.</text>
</comment>
<keyword evidence="3" id="KW-0378">Hydrolase</keyword>
<dbReference type="Pfam" id="PF22936">
    <property type="entry name" value="Pol_BBD"/>
    <property type="match status" value="1"/>
</dbReference>
<dbReference type="Pfam" id="PF07734">
    <property type="entry name" value="FBA_1"/>
    <property type="match status" value="1"/>
</dbReference>
<protein>
    <submittedName>
        <fullName evidence="8">Integrase catalytic core</fullName>
    </submittedName>
</protein>
<dbReference type="InterPro" id="IPR013103">
    <property type="entry name" value="RVT_2"/>
</dbReference>
<feature type="domain" description="Integrase catalytic" evidence="7">
    <location>
        <begin position="480"/>
        <end position="656"/>
    </location>
</feature>
<evidence type="ECO:0000256" key="3">
    <source>
        <dbReference type="ARBA" id="ARBA00022801"/>
    </source>
</evidence>
<dbReference type="InterPro" id="IPR017451">
    <property type="entry name" value="F-box-assoc_interact_dom"/>
</dbReference>
<feature type="compositionally biased region" description="Basic and acidic residues" evidence="5">
    <location>
        <begin position="207"/>
        <end position="222"/>
    </location>
</feature>
<dbReference type="InterPro" id="IPR001584">
    <property type="entry name" value="Integrase_cat-core"/>
</dbReference>
<dbReference type="NCBIfam" id="TIGR01640">
    <property type="entry name" value="F_box_assoc_1"/>
    <property type="match status" value="1"/>
</dbReference>
<dbReference type="EMBL" id="JAEFBK010000008">
    <property type="protein sequence ID" value="KAG7578326.1"/>
    <property type="molecule type" value="Genomic_DNA"/>
</dbReference>
<dbReference type="Pfam" id="PF07727">
    <property type="entry name" value="RVT_2"/>
    <property type="match status" value="1"/>
</dbReference>
<evidence type="ECO:0000313" key="8">
    <source>
        <dbReference type="EMBL" id="KAG7578326.1"/>
    </source>
</evidence>
<dbReference type="Pfam" id="PF13976">
    <property type="entry name" value="gag_pre-integrs"/>
    <property type="match status" value="1"/>
</dbReference>
<dbReference type="InterPro" id="IPR006527">
    <property type="entry name" value="F-box-assoc_dom_typ1"/>
</dbReference>
<dbReference type="GO" id="GO:0006508">
    <property type="term" value="P:proteolysis"/>
    <property type="evidence" value="ECO:0007669"/>
    <property type="project" value="UniProtKB-KW"/>
</dbReference>
<dbReference type="PROSITE" id="PS50158">
    <property type="entry name" value="ZF_CCHC"/>
    <property type="match status" value="1"/>
</dbReference>
<feature type="region of interest" description="Disordered" evidence="5">
    <location>
        <begin position="735"/>
        <end position="798"/>
    </location>
</feature>
<dbReference type="GO" id="GO:0015074">
    <property type="term" value="P:DNA integration"/>
    <property type="evidence" value="ECO:0007669"/>
    <property type="project" value="InterPro"/>
</dbReference>
<dbReference type="InterPro" id="IPR039537">
    <property type="entry name" value="Retrotran_Ty1/copia-like"/>
</dbReference>
<evidence type="ECO:0000259" key="6">
    <source>
        <dbReference type="PROSITE" id="PS50158"/>
    </source>
</evidence>
<evidence type="ECO:0000256" key="2">
    <source>
        <dbReference type="ARBA" id="ARBA00022723"/>
    </source>
</evidence>
<dbReference type="Pfam" id="PF25597">
    <property type="entry name" value="SH3_retrovirus"/>
    <property type="match status" value="1"/>
</dbReference>
<dbReference type="GO" id="GO:0008233">
    <property type="term" value="F:peptidase activity"/>
    <property type="evidence" value="ECO:0007669"/>
    <property type="project" value="UniProtKB-KW"/>
</dbReference>
<dbReference type="PANTHER" id="PTHR42648:SF18">
    <property type="entry name" value="RETROTRANSPOSON, UNCLASSIFIED-LIKE PROTEIN"/>
    <property type="match status" value="1"/>
</dbReference>
<keyword evidence="4" id="KW-0862">Zinc</keyword>
<dbReference type="Pfam" id="PF00665">
    <property type="entry name" value="rve"/>
    <property type="match status" value="1"/>
</dbReference>
<dbReference type="InterPro" id="IPR001878">
    <property type="entry name" value="Znf_CCHC"/>
</dbReference>
<evidence type="ECO:0000256" key="1">
    <source>
        <dbReference type="ARBA" id="ARBA00022670"/>
    </source>
</evidence>
<name>A0A8T2AWW6_9BRAS</name>
<evidence type="ECO:0000256" key="4">
    <source>
        <dbReference type="PROSITE-ProRule" id="PRU00047"/>
    </source>
</evidence>
<dbReference type="PANTHER" id="PTHR42648">
    <property type="entry name" value="TRANSPOSASE, PUTATIVE-RELATED"/>
    <property type="match status" value="1"/>
</dbReference>
<evidence type="ECO:0000256" key="5">
    <source>
        <dbReference type="SAM" id="MobiDB-lite"/>
    </source>
</evidence>
<reference evidence="8 9" key="1">
    <citation type="submission" date="2020-12" db="EMBL/GenBank/DDBJ databases">
        <title>Concerted genomic and epigenomic changes stabilize Arabidopsis allopolyploids.</title>
        <authorList>
            <person name="Chen Z."/>
        </authorList>
    </citation>
    <scope>NUCLEOTIDE SEQUENCE [LARGE SCALE GENOMIC DNA]</scope>
    <source>
        <strain evidence="8">Allo738</strain>
        <tissue evidence="8">Leaf</tissue>
    </source>
</reference>
<feature type="compositionally biased region" description="Polar residues" evidence="5">
    <location>
        <begin position="754"/>
        <end position="791"/>
    </location>
</feature>
<proteinExistence type="predicted"/>
<keyword evidence="9" id="KW-1185">Reference proteome</keyword>
<feature type="region of interest" description="Disordered" evidence="5">
    <location>
        <begin position="207"/>
        <end position="244"/>
    </location>
</feature>